<gene>
    <name evidence="3" type="ORF">H9Y05_00975</name>
</gene>
<reference evidence="3" key="1">
    <citation type="submission" date="2020-09" db="EMBL/GenBank/DDBJ databases">
        <title>Taishania pollutisoli gen. nov., sp. nov., Isolated from Tetrabromobisphenol A-Contaminated Soil.</title>
        <authorList>
            <person name="Chen Q."/>
        </authorList>
    </citation>
    <scope>NUCLEOTIDE SEQUENCE</scope>
    <source>
        <strain evidence="3">CZZ-1</strain>
    </source>
</reference>
<evidence type="ECO:0000313" key="4">
    <source>
        <dbReference type="Proteomes" id="UP000652681"/>
    </source>
</evidence>
<feature type="region of interest" description="Disordered" evidence="1">
    <location>
        <begin position="532"/>
        <end position="560"/>
    </location>
</feature>
<dbReference type="RefSeq" id="WP_216713252.1">
    <property type="nucleotide sequence ID" value="NZ_JACVEL010000001.1"/>
</dbReference>
<dbReference type="AlphaFoldDB" id="A0A8J6TWI4"/>
<evidence type="ECO:0000313" key="3">
    <source>
        <dbReference type="EMBL" id="MBC9811036.1"/>
    </source>
</evidence>
<evidence type="ECO:0000259" key="2">
    <source>
        <dbReference type="Pfam" id="PF13699"/>
    </source>
</evidence>
<dbReference type="InterPro" id="IPR025295">
    <property type="entry name" value="eCIS_core_dom"/>
</dbReference>
<protein>
    <submittedName>
        <fullName evidence="3">DUF4157 domain-containing protein</fullName>
    </submittedName>
</protein>
<sequence length="603" mass="67456">MRTAIKNKKGTQVIQSKSRAKHQGSHDSILQNYKDKTAQLQSVNEEELLQGKFDTAQRMGIDEEEPIQEKFETTQLATEEKEPLQRQPNNTGLPDNLKSGIENLSGYSMNDVKVHYNSSQPATLQAHAYAQGTDIHVAPGQEKHLPHEAWHVVQQKQGRVKPTMQMKGRVPVNDDVGLEKEADVMGAKAMQGNFAHALPTTNPVQQATASFQLQPVVQRALGFEFETGWKIWDYTPVKIWEKSGKQGEIPNLRPLSKKEAIYDGAGFKVEADEAGGGEAEMEFIIHPPVDANVPGKQELFSRMTYMTVLGAKIIRAANNSGGNLFRLSTATNDSFHEKFVVQPLPNELEARPQVTAGISLGKIPELENQQGTKDLHPMFNHTKKTIKSHKNNVGDLSNYPPFDVTPMSDELKGLFILMGSYISNGEQAIFYPKQIADSSLLARTDFARLYKMIPENEQLFFKKNPALWVRYALIAAGVDHGESNKPVIGKVWTDEKMTNRKPIGPSREKWLTFIRFGYDLLSAAHHKEYKSTYQGTEDEGTGKELESLGELGSKTEKVGSEQKDGGIFEFRSAALANKTGILPLLDWQPFTRNTMDYFVELEK</sequence>
<feature type="domain" description="eCIS core" evidence="2">
    <location>
        <begin position="93"/>
        <end position="158"/>
    </location>
</feature>
<feature type="region of interest" description="Disordered" evidence="1">
    <location>
        <begin position="76"/>
        <end position="96"/>
    </location>
</feature>
<name>A0A8J6TWI4_9FLAO</name>
<dbReference type="Proteomes" id="UP000652681">
    <property type="component" value="Unassembled WGS sequence"/>
</dbReference>
<evidence type="ECO:0000256" key="1">
    <source>
        <dbReference type="SAM" id="MobiDB-lite"/>
    </source>
</evidence>
<comment type="caution">
    <text evidence="3">The sequence shown here is derived from an EMBL/GenBank/DDBJ whole genome shotgun (WGS) entry which is preliminary data.</text>
</comment>
<feature type="region of interest" description="Disordered" evidence="1">
    <location>
        <begin position="1"/>
        <end position="47"/>
    </location>
</feature>
<dbReference type="EMBL" id="JACVEL010000001">
    <property type="protein sequence ID" value="MBC9811036.1"/>
    <property type="molecule type" value="Genomic_DNA"/>
</dbReference>
<accession>A0A8J6TWI4</accession>
<dbReference type="Pfam" id="PF13699">
    <property type="entry name" value="eCIS_core"/>
    <property type="match status" value="1"/>
</dbReference>
<organism evidence="3 4">
    <name type="scientific">Taishania pollutisoli</name>
    <dbReference type="NCBI Taxonomy" id="2766479"/>
    <lineage>
        <taxon>Bacteria</taxon>
        <taxon>Pseudomonadati</taxon>
        <taxon>Bacteroidota</taxon>
        <taxon>Flavobacteriia</taxon>
        <taxon>Flavobacteriales</taxon>
        <taxon>Crocinitomicaceae</taxon>
        <taxon>Taishania</taxon>
    </lineage>
</organism>
<proteinExistence type="predicted"/>
<keyword evidence="4" id="KW-1185">Reference proteome</keyword>